<dbReference type="OrthoDB" id="6144264at2759"/>
<dbReference type="AlphaFoldDB" id="A0A812AKP1"/>
<keyword evidence="1" id="KW-0472">Membrane</keyword>
<dbReference type="PANTHER" id="PTHR45598:SF1">
    <property type="entry name" value="4FE-4S FERREDOXIN-TYPE DOMAIN-CONTAINING PROTEIN"/>
    <property type="match status" value="1"/>
</dbReference>
<sequence length="275" mass="30930">MATKKDLLYSASGSHIETFGETSLTLDHDLRRSFPWIFTIAQVKTLILVADFLSHFGLIVNMSSRSLVNQTTEFTMKYTTTRISAALPAANGLQESLKKYPEIITPFKCMDPVRHNAEHKILHLHVAYVHISTSFQSLIPAYAGPSFYLFLYSTFDRIQYIPFFFIANTFIFFLYSSSLHRFISVLSFLISFIFFTSLSLCLSVSLSLSLSLSLCLSLSVSLSLSLSLSLALSLNRELNFDEAAENFSDQVCTKINLIVYQEAENVCPSRGSLQT</sequence>
<dbReference type="EMBL" id="CAHIKZ030000001">
    <property type="protein sequence ID" value="CAE1137406.1"/>
    <property type="molecule type" value="Genomic_DNA"/>
</dbReference>
<gene>
    <name evidence="2" type="ORF">SPHA_78</name>
</gene>
<evidence type="ECO:0000256" key="1">
    <source>
        <dbReference type="SAM" id="Phobius"/>
    </source>
</evidence>
<evidence type="ECO:0000313" key="3">
    <source>
        <dbReference type="Proteomes" id="UP000597762"/>
    </source>
</evidence>
<protein>
    <submittedName>
        <fullName evidence="2">Uncharacterized protein</fullName>
    </submittedName>
</protein>
<dbReference type="Proteomes" id="UP000597762">
    <property type="component" value="Unassembled WGS sequence"/>
</dbReference>
<accession>A0A812AKP1</accession>
<feature type="transmembrane region" description="Helical" evidence="1">
    <location>
        <begin position="127"/>
        <end position="151"/>
    </location>
</feature>
<name>A0A812AKP1_ACAPH</name>
<keyword evidence="3" id="KW-1185">Reference proteome</keyword>
<reference evidence="2" key="1">
    <citation type="submission" date="2021-01" db="EMBL/GenBank/DDBJ databases">
        <authorList>
            <person name="Li R."/>
            <person name="Bekaert M."/>
        </authorList>
    </citation>
    <scope>NUCLEOTIDE SEQUENCE</scope>
    <source>
        <strain evidence="2">Farmed</strain>
    </source>
</reference>
<evidence type="ECO:0000313" key="2">
    <source>
        <dbReference type="EMBL" id="CAE1137406.1"/>
    </source>
</evidence>
<dbReference type="PANTHER" id="PTHR45598">
    <property type="entry name" value="PROTEIN CBG11839-RELATED"/>
    <property type="match status" value="1"/>
</dbReference>
<keyword evidence="1" id="KW-1133">Transmembrane helix</keyword>
<feature type="transmembrane region" description="Helical" evidence="1">
    <location>
        <begin position="182"/>
        <end position="205"/>
    </location>
</feature>
<feature type="transmembrane region" description="Helical" evidence="1">
    <location>
        <begin position="157"/>
        <end position="175"/>
    </location>
</feature>
<organism evidence="2 3">
    <name type="scientific">Acanthosepion pharaonis</name>
    <name type="common">Pharaoh cuttlefish</name>
    <name type="synonym">Sepia pharaonis</name>
    <dbReference type="NCBI Taxonomy" id="158019"/>
    <lineage>
        <taxon>Eukaryota</taxon>
        <taxon>Metazoa</taxon>
        <taxon>Spiralia</taxon>
        <taxon>Lophotrochozoa</taxon>
        <taxon>Mollusca</taxon>
        <taxon>Cephalopoda</taxon>
        <taxon>Coleoidea</taxon>
        <taxon>Decapodiformes</taxon>
        <taxon>Sepiida</taxon>
        <taxon>Sepiina</taxon>
        <taxon>Sepiidae</taxon>
        <taxon>Acanthosepion</taxon>
    </lineage>
</organism>
<comment type="caution">
    <text evidence="2">The sequence shown here is derived from an EMBL/GenBank/DDBJ whole genome shotgun (WGS) entry which is preliminary data.</text>
</comment>
<keyword evidence="1" id="KW-0812">Transmembrane</keyword>
<feature type="transmembrane region" description="Helical" evidence="1">
    <location>
        <begin position="211"/>
        <end position="232"/>
    </location>
</feature>
<proteinExistence type="predicted"/>